<reference evidence="1" key="1">
    <citation type="submission" date="2021-06" db="EMBL/GenBank/DDBJ databases">
        <authorList>
            <person name="Kallberg Y."/>
            <person name="Tangrot J."/>
            <person name="Rosling A."/>
        </authorList>
    </citation>
    <scope>NUCLEOTIDE SEQUENCE</scope>
    <source>
        <strain evidence="1">CL551</strain>
    </source>
</reference>
<organism evidence="1 2">
    <name type="scientific">Acaulospora morrowiae</name>
    <dbReference type="NCBI Taxonomy" id="94023"/>
    <lineage>
        <taxon>Eukaryota</taxon>
        <taxon>Fungi</taxon>
        <taxon>Fungi incertae sedis</taxon>
        <taxon>Mucoromycota</taxon>
        <taxon>Glomeromycotina</taxon>
        <taxon>Glomeromycetes</taxon>
        <taxon>Diversisporales</taxon>
        <taxon>Acaulosporaceae</taxon>
        <taxon>Acaulospora</taxon>
    </lineage>
</organism>
<comment type="caution">
    <text evidence="1">The sequence shown here is derived from an EMBL/GenBank/DDBJ whole genome shotgun (WGS) entry which is preliminary data.</text>
</comment>
<proteinExistence type="predicted"/>
<gene>
    <name evidence="1" type="ORF">AMORRO_LOCUS3218</name>
</gene>
<protein>
    <submittedName>
        <fullName evidence="1">13943_t:CDS:1</fullName>
    </submittedName>
</protein>
<dbReference type="AlphaFoldDB" id="A0A9N8ZM25"/>
<name>A0A9N8ZM25_9GLOM</name>
<evidence type="ECO:0000313" key="1">
    <source>
        <dbReference type="EMBL" id="CAG8500283.1"/>
    </source>
</evidence>
<evidence type="ECO:0000313" key="2">
    <source>
        <dbReference type="Proteomes" id="UP000789342"/>
    </source>
</evidence>
<sequence>MFGFFSSLTIHPYKRDLCNENSGNKNNGFCSSVTQAKPASKSIIMTSPSTSSSSTLTTQVSITSSFSQSTTVSGDKLTTDQIYYYGTAYSSETTQVSQTSTPNATKNFSTSTPSRLILSKKKRKMSAGAPVIDYNYHFDHSQDISIQSPSPATTRMQRLKLGQFNHNNEISDAYSSESTVWDKSESHIITSFDRSNVNTSINSVSSAKFNRKNLSIPKILIDQIDEEVLIVKEPVNWEDCML</sequence>
<dbReference type="Proteomes" id="UP000789342">
    <property type="component" value="Unassembled WGS sequence"/>
</dbReference>
<dbReference type="EMBL" id="CAJVPV010001521">
    <property type="protein sequence ID" value="CAG8500283.1"/>
    <property type="molecule type" value="Genomic_DNA"/>
</dbReference>
<keyword evidence="2" id="KW-1185">Reference proteome</keyword>
<accession>A0A9N8ZM25</accession>